<dbReference type="InterPro" id="IPR026699">
    <property type="entry name" value="Exosome_RNA_bind1/RRP40/RRP4"/>
</dbReference>
<dbReference type="Gene3D" id="3.30.1370.10">
    <property type="entry name" value="K Homology domain, type 1"/>
    <property type="match status" value="1"/>
</dbReference>
<dbReference type="Gene3D" id="2.40.50.100">
    <property type="match status" value="1"/>
</dbReference>
<dbReference type="Pfam" id="PF15985">
    <property type="entry name" value="KH_6"/>
    <property type="match status" value="1"/>
</dbReference>
<reference evidence="6 7" key="1">
    <citation type="submission" date="2017-12" db="EMBL/GenBank/DDBJ databases">
        <title>Sequencing, de novo assembly and annotation of complete genome of a new Thraustochytrid species, strain FCC1311.</title>
        <authorList>
            <person name="Sedici K."/>
            <person name="Godart F."/>
            <person name="Aiese Cigliano R."/>
            <person name="Sanseverino W."/>
            <person name="Barakat M."/>
            <person name="Ortet P."/>
            <person name="Marechal E."/>
            <person name="Cagnac O."/>
            <person name="Amato A."/>
        </authorList>
    </citation>
    <scope>NUCLEOTIDE SEQUENCE [LARGE SCALE GENOMIC DNA]</scope>
</reference>
<dbReference type="GO" id="GO:0071035">
    <property type="term" value="P:nuclear polyadenylation-dependent rRNA catabolic process"/>
    <property type="evidence" value="ECO:0007669"/>
    <property type="project" value="TreeGrafter"/>
</dbReference>
<dbReference type="GO" id="GO:0000176">
    <property type="term" value="C:nuclear exosome (RNase complex)"/>
    <property type="evidence" value="ECO:0007669"/>
    <property type="project" value="TreeGrafter"/>
</dbReference>
<dbReference type="GO" id="GO:0071038">
    <property type="term" value="P:TRAMP-dependent tRNA surveillance pathway"/>
    <property type="evidence" value="ECO:0007669"/>
    <property type="project" value="TreeGrafter"/>
</dbReference>
<dbReference type="Proteomes" id="UP000241890">
    <property type="component" value="Unassembled WGS sequence"/>
</dbReference>
<comment type="caution">
    <text evidence="6">The sequence shown here is derived from an EMBL/GenBank/DDBJ whole genome shotgun (WGS) entry which is preliminary data.</text>
</comment>
<sequence length="277" mass="30514">MAGDSTKTADNFLAGLEGEMGGVPANFAEFKPTAVFVGQDVTQELSRFGKQVRTGSGLHQLRDKVVVTQAGVLHFEQPNIYWVEHYDHLYRPRLEDNVIAVVTETYAESYHMDMRCGSMAQLPTLAFDGASKRNRPTYKVGTLVYARVAQVHKDMDPELSCMVLSGPKKDWMTGESLYGELKGGYVFTCSLGLANRLLDERCAILPTIASHVPYEVAVGANGMIWINARRSEEIALICNAVKACEFLPDAQVPALIRDLVKTAALKPKEDAEKGDKN</sequence>
<evidence type="ECO:0000256" key="3">
    <source>
        <dbReference type="ARBA" id="ARBA00022835"/>
    </source>
</evidence>
<gene>
    <name evidence="6" type="ORF">FCC1311_078592</name>
</gene>
<dbReference type="SUPFAM" id="SSF110324">
    <property type="entry name" value="Ribosomal L27 protein-like"/>
    <property type="match status" value="1"/>
</dbReference>
<feature type="domain" description="K Homology" evidence="5">
    <location>
        <begin position="184"/>
        <end position="229"/>
    </location>
</feature>
<dbReference type="GO" id="GO:0071034">
    <property type="term" value="P:CUT catabolic process"/>
    <property type="evidence" value="ECO:0007669"/>
    <property type="project" value="TreeGrafter"/>
</dbReference>
<dbReference type="Gene3D" id="2.40.50.140">
    <property type="entry name" value="Nucleic acid-binding proteins"/>
    <property type="match status" value="1"/>
</dbReference>
<dbReference type="FunCoup" id="A0A2R5GUQ5">
    <property type="interactions" value="181"/>
</dbReference>
<dbReference type="FunFam" id="3.30.1370.10:FF:000038">
    <property type="entry name" value="exosome complex component RRP40"/>
    <property type="match status" value="1"/>
</dbReference>
<dbReference type="PANTHER" id="PTHR21321">
    <property type="entry name" value="PNAS-3 RELATED"/>
    <property type="match status" value="1"/>
</dbReference>
<organism evidence="6 7">
    <name type="scientific">Hondaea fermentalgiana</name>
    <dbReference type="NCBI Taxonomy" id="2315210"/>
    <lineage>
        <taxon>Eukaryota</taxon>
        <taxon>Sar</taxon>
        <taxon>Stramenopiles</taxon>
        <taxon>Bigyra</taxon>
        <taxon>Labyrinthulomycetes</taxon>
        <taxon>Thraustochytrida</taxon>
        <taxon>Thraustochytriidae</taxon>
        <taxon>Hondaea</taxon>
    </lineage>
</organism>
<keyword evidence="7" id="KW-1185">Reference proteome</keyword>
<dbReference type="InterPro" id="IPR004088">
    <property type="entry name" value="KH_dom_type_1"/>
</dbReference>
<dbReference type="CDD" id="cd22526">
    <property type="entry name" value="KH-I_Rrp40"/>
    <property type="match status" value="1"/>
</dbReference>
<evidence type="ECO:0000256" key="4">
    <source>
        <dbReference type="ARBA" id="ARBA00022884"/>
    </source>
</evidence>
<dbReference type="AlphaFoldDB" id="A0A2R5GUQ5"/>
<name>A0A2R5GUQ5_9STRA</name>
<dbReference type="FunFam" id="2.40.50.140:FF:000127">
    <property type="entry name" value="Exosome complex component RRP40"/>
    <property type="match status" value="1"/>
</dbReference>
<dbReference type="InterPro" id="IPR049469">
    <property type="entry name" value="RRP40_KH-I"/>
</dbReference>
<dbReference type="InterPro" id="IPR012340">
    <property type="entry name" value="NA-bd_OB-fold"/>
</dbReference>
<accession>A0A2R5GUQ5</accession>
<comment type="subcellular location">
    <subcellularLocation>
        <location evidence="1">Nucleus</location>
    </subcellularLocation>
</comment>
<proteinExistence type="predicted"/>
<evidence type="ECO:0000313" key="6">
    <source>
        <dbReference type="EMBL" id="GBG31634.1"/>
    </source>
</evidence>
<dbReference type="GO" id="GO:0071051">
    <property type="term" value="P:poly(A)-dependent snoRNA 3'-end processing"/>
    <property type="evidence" value="ECO:0007669"/>
    <property type="project" value="TreeGrafter"/>
</dbReference>
<evidence type="ECO:0000256" key="1">
    <source>
        <dbReference type="ARBA" id="ARBA00004123"/>
    </source>
</evidence>
<dbReference type="OrthoDB" id="340500at2759"/>
<dbReference type="InterPro" id="IPR036612">
    <property type="entry name" value="KH_dom_type_1_sf"/>
</dbReference>
<keyword evidence="4" id="KW-0694">RNA-binding</keyword>
<dbReference type="SUPFAM" id="SSF50249">
    <property type="entry name" value="Nucleic acid-binding proteins"/>
    <property type="match status" value="1"/>
</dbReference>
<dbReference type="PANTHER" id="PTHR21321:SF1">
    <property type="entry name" value="EXOSOME COMPLEX COMPONENT RRP40"/>
    <property type="match status" value="1"/>
</dbReference>
<dbReference type="SUPFAM" id="SSF54791">
    <property type="entry name" value="Eukaryotic type KH-domain (KH-domain type I)"/>
    <property type="match status" value="1"/>
</dbReference>
<protein>
    <submittedName>
        <fullName evidence="6">Exosome complex component rrp40</fullName>
    </submittedName>
</protein>
<dbReference type="GO" id="GO:0000467">
    <property type="term" value="P:exonucleolytic trimming to generate mature 3'-end of 5.8S rRNA from tricistronic rRNA transcript (SSU-rRNA, 5.8S rRNA, LSU-rRNA)"/>
    <property type="evidence" value="ECO:0007669"/>
    <property type="project" value="TreeGrafter"/>
</dbReference>
<evidence type="ECO:0000256" key="2">
    <source>
        <dbReference type="ARBA" id="ARBA00022490"/>
    </source>
</evidence>
<evidence type="ECO:0000259" key="5">
    <source>
        <dbReference type="Pfam" id="PF15985"/>
    </source>
</evidence>
<keyword evidence="3" id="KW-0271">Exosome</keyword>
<dbReference type="InParanoid" id="A0A2R5GUQ5"/>
<dbReference type="GO" id="GO:0003723">
    <property type="term" value="F:RNA binding"/>
    <property type="evidence" value="ECO:0007669"/>
    <property type="project" value="UniProtKB-KW"/>
</dbReference>
<dbReference type="Pfam" id="PF21262">
    <property type="entry name" value="RRP40_S1"/>
    <property type="match status" value="1"/>
</dbReference>
<dbReference type="GO" id="GO:0000177">
    <property type="term" value="C:cytoplasmic exosome (RNase complex)"/>
    <property type="evidence" value="ECO:0007669"/>
    <property type="project" value="TreeGrafter"/>
</dbReference>
<keyword evidence="2" id="KW-0963">Cytoplasm</keyword>
<dbReference type="EMBL" id="BEYU01000102">
    <property type="protein sequence ID" value="GBG31634.1"/>
    <property type="molecule type" value="Genomic_DNA"/>
</dbReference>
<dbReference type="GO" id="GO:0034475">
    <property type="term" value="P:U4 snRNA 3'-end processing"/>
    <property type="evidence" value="ECO:0007669"/>
    <property type="project" value="TreeGrafter"/>
</dbReference>
<evidence type="ECO:0000313" key="7">
    <source>
        <dbReference type="Proteomes" id="UP000241890"/>
    </source>
</evidence>